<feature type="transmembrane region" description="Helical" evidence="6">
    <location>
        <begin position="336"/>
        <end position="354"/>
    </location>
</feature>
<dbReference type="InterPro" id="IPR029020">
    <property type="entry name" value="Ammonium/urea_transptr"/>
</dbReference>
<evidence type="ECO:0000256" key="5">
    <source>
        <dbReference type="ARBA" id="ARBA00023136"/>
    </source>
</evidence>
<evidence type="ECO:0000256" key="2">
    <source>
        <dbReference type="ARBA" id="ARBA00011036"/>
    </source>
</evidence>
<proteinExistence type="inferred from homology"/>
<sequence>MREEQIERIEQKKSGTTLTTRKASFAAWNPRFISYEMKEKKTEREGHRETMYTSVTEKQQVLMLFLLEIILIALIGTFMTYGPEANANLLKNLYQDVHVMIWIGFGFLMTFLKKYSQSAVGLTFLVGAILVQVALICDGVMNMQLGQKAYLSLENLLSADVAVATPLISMGAVLGKVTYMQLVFMGIVELIMFTINKYVGEKLFMAVDAGDSMFVHVFGAYFGLAVSFVFGLKEKPKEHDLEGSNYQSDVFAMIGTVFLWLFWPSFNSAALTGDDQQRAIINTLLSISASCVITFAVSALVSKDNKFNMVHVQNSTLAGGVAIGTAAGMMCQPVGALIIGAISGVISVLGYKYLTPFMQKHLHIHDTCGVHNLHGMPGVIAAFFGALMACLATEATYDYSLYEIFPARAPSSELKISEMRDNYGISTGYNRTAYQQAGYQLLALAVTLGISIVSGLITGLLLRTMMCGWVTEQQKFDDGAVWDLEEEFQNEFGKNRNDNSRPNDQIVMGNI</sequence>
<dbReference type="Pfam" id="PF00909">
    <property type="entry name" value="Ammonium_transp"/>
    <property type="match status" value="1"/>
</dbReference>
<evidence type="ECO:0000256" key="4">
    <source>
        <dbReference type="ARBA" id="ARBA00022989"/>
    </source>
</evidence>
<dbReference type="Gene3D" id="1.10.3430.10">
    <property type="entry name" value="Ammonium transporter AmtB like domains"/>
    <property type="match status" value="1"/>
</dbReference>
<dbReference type="GO" id="GO:0008519">
    <property type="term" value="F:ammonium channel activity"/>
    <property type="evidence" value="ECO:0007669"/>
    <property type="project" value="InterPro"/>
</dbReference>
<dbReference type="Proteomes" id="UP000075809">
    <property type="component" value="Unassembled WGS sequence"/>
</dbReference>
<comment type="subcellular location">
    <subcellularLocation>
        <location evidence="1">Membrane</location>
        <topology evidence="1">Multi-pass membrane protein</topology>
    </subcellularLocation>
</comment>
<dbReference type="PRINTS" id="PR00342">
    <property type="entry name" value="RHESUSRHD"/>
</dbReference>
<feature type="domain" description="Ammonium transporter AmtB-like" evidence="7">
    <location>
        <begin position="75"/>
        <end position="467"/>
    </location>
</feature>
<protein>
    <submittedName>
        <fullName evidence="8">Ammonium transporter Rh type B</fullName>
    </submittedName>
</protein>
<accession>A0A151XK01</accession>
<gene>
    <name evidence="8" type="ORF">ALC60_00513</name>
</gene>
<feature type="transmembrane region" description="Helical" evidence="6">
    <location>
        <begin position="119"/>
        <end position="136"/>
    </location>
</feature>
<dbReference type="PANTHER" id="PTHR11730">
    <property type="entry name" value="AMMONIUM TRANSPORTER"/>
    <property type="match status" value="1"/>
</dbReference>
<evidence type="ECO:0000256" key="1">
    <source>
        <dbReference type="ARBA" id="ARBA00004141"/>
    </source>
</evidence>
<evidence type="ECO:0000313" key="9">
    <source>
        <dbReference type="Proteomes" id="UP000075809"/>
    </source>
</evidence>
<comment type="similarity">
    <text evidence="2">Belongs to the ammonium transporter (TC 2.A.49) family. Rh subfamily.</text>
</comment>
<dbReference type="InterPro" id="IPR002229">
    <property type="entry name" value="RhesusRHD"/>
</dbReference>
<dbReference type="STRING" id="64791.A0A151XK01"/>
<dbReference type="InterPro" id="IPR024041">
    <property type="entry name" value="NH4_transpt_AmtB-like_dom"/>
</dbReference>
<keyword evidence="9" id="KW-1185">Reference proteome</keyword>
<dbReference type="GO" id="GO:0097272">
    <property type="term" value="P:ammonium homeostasis"/>
    <property type="evidence" value="ECO:0007669"/>
    <property type="project" value="TreeGrafter"/>
</dbReference>
<feature type="transmembrane region" description="Helical" evidence="6">
    <location>
        <begin position="182"/>
        <end position="200"/>
    </location>
</feature>
<feature type="transmembrane region" description="Helical" evidence="6">
    <location>
        <begin position="212"/>
        <end position="232"/>
    </location>
</feature>
<feature type="transmembrane region" description="Helical" evidence="6">
    <location>
        <begin position="279"/>
        <end position="300"/>
    </location>
</feature>
<evidence type="ECO:0000256" key="6">
    <source>
        <dbReference type="SAM" id="Phobius"/>
    </source>
</evidence>
<keyword evidence="4 6" id="KW-1133">Transmembrane helix</keyword>
<feature type="transmembrane region" description="Helical" evidence="6">
    <location>
        <begin position="244"/>
        <end position="263"/>
    </location>
</feature>
<keyword evidence="5 6" id="KW-0472">Membrane</keyword>
<evidence type="ECO:0000313" key="8">
    <source>
        <dbReference type="EMBL" id="KYQ60530.1"/>
    </source>
</evidence>
<dbReference type="SUPFAM" id="SSF111352">
    <property type="entry name" value="Ammonium transporter"/>
    <property type="match status" value="1"/>
</dbReference>
<dbReference type="EMBL" id="KQ982074">
    <property type="protein sequence ID" value="KYQ60530.1"/>
    <property type="molecule type" value="Genomic_DNA"/>
</dbReference>
<dbReference type="GO" id="GO:0005886">
    <property type="term" value="C:plasma membrane"/>
    <property type="evidence" value="ECO:0007669"/>
    <property type="project" value="InterPro"/>
</dbReference>
<feature type="transmembrane region" description="Helical" evidence="6">
    <location>
        <begin position="61"/>
        <end position="81"/>
    </location>
</feature>
<keyword evidence="3 6" id="KW-0812">Transmembrane</keyword>
<feature type="transmembrane region" description="Helical" evidence="6">
    <location>
        <begin position="375"/>
        <end position="397"/>
    </location>
</feature>
<dbReference type="AlphaFoldDB" id="A0A151XK01"/>
<reference evidence="8 9" key="1">
    <citation type="submission" date="2015-09" db="EMBL/GenBank/DDBJ databases">
        <title>Trachymyrmex zeteki WGS genome.</title>
        <authorList>
            <person name="Nygaard S."/>
            <person name="Hu H."/>
            <person name="Boomsma J."/>
            <person name="Zhang G."/>
        </authorList>
    </citation>
    <scope>NUCLEOTIDE SEQUENCE [LARGE SCALE GENOMIC DNA]</scope>
    <source>
        <strain evidence="8">Tzet28-1</strain>
        <tissue evidence="8">Whole body</tissue>
    </source>
</reference>
<feature type="transmembrane region" description="Helical" evidence="6">
    <location>
        <begin position="439"/>
        <end position="462"/>
    </location>
</feature>
<organism evidence="8 9">
    <name type="scientific">Mycetomoellerius zeteki</name>
    <dbReference type="NCBI Taxonomy" id="64791"/>
    <lineage>
        <taxon>Eukaryota</taxon>
        <taxon>Metazoa</taxon>
        <taxon>Ecdysozoa</taxon>
        <taxon>Arthropoda</taxon>
        <taxon>Hexapoda</taxon>
        <taxon>Insecta</taxon>
        <taxon>Pterygota</taxon>
        <taxon>Neoptera</taxon>
        <taxon>Endopterygota</taxon>
        <taxon>Hymenoptera</taxon>
        <taxon>Apocrita</taxon>
        <taxon>Aculeata</taxon>
        <taxon>Formicoidea</taxon>
        <taxon>Formicidae</taxon>
        <taxon>Myrmicinae</taxon>
        <taxon>Mycetomoellerius</taxon>
    </lineage>
</organism>
<evidence type="ECO:0000259" key="7">
    <source>
        <dbReference type="Pfam" id="PF00909"/>
    </source>
</evidence>
<name>A0A151XK01_9HYME</name>
<evidence type="ECO:0000256" key="3">
    <source>
        <dbReference type="ARBA" id="ARBA00022692"/>
    </source>
</evidence>
<feature type="transmembrane region" description="Helical" evidence="6">
    <location>
        <begin position="93"/>
        <end position="112"/>
    </location>
</feature>
<dbReference type="PANTHER" id="PTHR11730:SF60">
    <property type="entry name" value="RH50, ISOFORM D"/>
    <property type="match status" value="1"/>
</dbReference>